<dbReference type="Proteomes" id="UP000799538">
    <property type="component" value="Unassembled WGS sequence"/>
</dbReference>
<name>A0A6A6GEY1_9PEZI</name>
<organism evidence="2 3">
    <name type="scientific">Elsinoe ampelina</name>
    <dbReference type="NCBI Taxonomy" id="302913"/>
    <lineage>
        <taxon>Eukaryota</taxon>
        <taxon>Fungi</taxon>
        <taxon>Dikarya</taxon>
        <taxon>Ascomycota</taxon>
        <taxon>Pezizomycotina</taxon>
        <taxon>Dothideomycetes</taxon>
        <taxon>Dothideomycetidae</taxon>
        <taxon>Myriangiales</taxon>
        <taxon>Elsinoaceae</taxon>
        <taxon>Elsinoe</taxon>
    </lineage>
</organism>
<evidence type="ECO:0000313" key="3">
    <source>
        <dbReference type="Proteomes" id="UP000799538"/>
    </source>
</evidence>
<evidence type="ECO:0000313" key="2">
    <source>
        <dbReference type="EMBL" id="KAF2224073.1"/>
    </source>
</evidence>
<protein>
    <submittedName>
        <fullName evidence="2">Uncharacterized protein</fullName>
    </submittedName>
</protein>
<reference evidence="3" key="1">
    <citation type="journal article" date="2020" name="Stud. Mycol.">
        <title>101 Dothideomycetes genomes: A test case for predicting lifestyles and emergence of pathogens.</title>
        <authorList>
            <person name="Haridas S."/>
            <person name="Albert R."/>
            <person name="Binder M."/>
            <person name="Bloem J."/>
            <person name="LaButti K."/>
            <person name="Salamov A."/>
            <person name="Andreopoulos B."/>
            <person name="Baker S."/>
            <person name="Barry K."/>
            <person name="Bills G."/>
            <person name="Bluhm B."/>
            <person name="Cannon C."/>
            <person name="Castanera R."/>
            <person name="Culley D."/>
            <person name="Daum C."/>
            <person name="Ezra D."/>
            <person name="Gonzalez J."/>
            <person name="Henrissat B."/>
            <person name="Kuo A."/>
            <person name="Liang C."/>
            <person name="Lipzen A."/>
            <person name="Lutzoni F."/>
            <person name="Magnuson J."/>
            <person name="Mondo S."/>
            <person name="Nolan M."/>
            <person name="Ohm R."/>
            <person name="Pangilinan J."/>
            <person name="Park H.-J."/>
            <person name="Ramirez L."/>
            <person name="Alfaro M."/>
            <person name="Sun H."/>
            <person name="Tritt A."/>
            <person name="Yoshinaga Y."/>
            <person name="Zwiers L.-H."/>
            <person name="Turgeon B."/>
            <person name="Goodwin S."/>
            <person name="Spatafora J."/>
            <person name="Crous P."/>
            <person name="Grigoriev I."/>
        </authorList>
    </citation>
    <scope>NUCLEOTIDE SEQUENCE [LARGE SCALE GENOMIC DNA]</scope>
    <source>
        <strain evidence="3">CECT 20119</strain>
    </source>
</reference>
<dbReference type="EMBL" id="ML992505">
    <property type="protein sequence ID" value="KAF2224073.1"/>
    <property type="molecule type" value="Genomic_DNA"/>
</dbReference>
<gene>
    <name evidence="2" type="ORF">BDZ85DRAFT_96944</name>
</gene>
<evidence type="ECO:0000256" key="1">
    <source>
        <dbReference type="SAM" id="MobiDB-lite"/>
    </source>
</evidence>
<sequence length="80" mass="8717">MPCTTVLHLLFDTLLSCTVHSAIPVLALLIPFNWPIVCQNSSKIATSMGQRQRRSIINDRSLNRCSPGLGTQISSSHATP</sequence>
<proteinExistence type="predicted"/>
<accession>A0A6A6GEY1</accession>
<dbReference type="AlphaFoldDB" id="A0A6A6GEY1"/>
<feature type="region of interest" description="Disordered" evidence="1">
    <location>
        <begin position="61"/>
        <end position="80"/>
    </location>
</feature>
<keyword evidence="3" id="KW-1185">Reference proteome</keyword>